<reference evidence="1" key="1">
    <citation type="submission" date="2021-10" db="EMBL/GenBank/DDBJ databases">
        <title>Tropical sea cucumber genome reveals ecological adaptation and Cuvierian tubules defense mechanism.</title>
        <authorList>
            <person name="Chen T."/>
        </authorList>
    </citation>
    <scope>NUCLEOTIDE SEQUENCE</scope>
    <source>
        <strain evidence="1">Nanhai2018</strain>
        <tissue evidence="1">Muscle</tissue>
    </source>
</reference>
<evidence type="ECO:0008006" key="3">
    <source>
        <dbReference type="Google" id="ProtNLM"/>
    </source>
</evidence>
<dbReference type="PANTHER" id="PTHR23011">
    <property type="entry name" value="CYCLIC NUCLEOTIDE-BINDING DOMAIN CONTAINING PROTEIN"/>
    <property type="match status" value="1"/>
</dbReference>
<dbReference type="PANTHER" id="PTHR23011:SF28">
    <property type="entry name" value="CYCLIC NUCLEOTIDE-BINDING DOMAIN CONTAINING PROTEIN"/>
    <property type="match status" value="1"/>
</dbReference>
<proteinExistence type="predicted"/>
<evidence type="ECO:0000313" key="2">
    <source>
        <dbReference type="Proteomes" id="UP001152320"/>
    </source>
</evidence>
<evidence type="ECO:0000313" key="1">
    <source>
        <dbReference type="EMBL" id="KAJ8037576.1"/>
    </source>
</evidence>
<name>A0A9Q1H9V0_HOLLE</name>
<sequence>MQNLTNIFLSGKEEDDSEEEFVEQRRTFHSDLDTTAGPRLQTEEDPVYAVVQVLQKGDVFGLQDIVYSDQPNLSLISNGAECIMVRKHFYLEYAKEDTLRVLRKETIPYPSQEELQDYLQQKLDWDAYRHMTLSATVYEARSSKVQRLRADSIR</sequence>
<comment type="caution">
    <text evidence="1">The sequence shown here is derived from an EMBL/GenBank/DDBJ whole genome shotgun (WGS) entry which is preliminary data.</text>
</comment>
<gene>
    <name evidence="1" type="ORF">HOLleu_18422</name>
</gene>
<accession>A0A9Q1H9V0</accession>
<dbReference type="EMBL" id="JAIZAY010000008">
    <property type="protein sequence ID" value="KAJ8037576.1"/>
    <property type="molecule type" value="Genomic_DNA"/>
</dbReference>
<dbReference type="Proteomes" id="UP001152320">
    <property type="component" value="Chromosome 8"/>
</dbReference>
<protein>
    <recommendedName>
        <fullName evidence="3">Cyclic nucleotide-binding domain-containing protein</fullName>
    </recommendedName>
</protein>
<organism evidence="1 2">
    <name type="scientific">Holothuria leucospilota</name>
    <name type="common">Black long sea cucumber</name>
    <name type="synonym">Mertensiothuria leucospilota</name>
    <dbReference type="NCBI Taxonomy" id="206669"/>
    <lineage>
        <taxon>Eukaryota</taxon>
        <taxon>Metazoa</taxon>
        <taxon>Echinodermata</taxon>
        <taxon>Eleutherozoa</taxon>
        <taxon>Echinozoa</taxon>
        <taxon>Holothuroidea</taxon>
        <taxon>Aspidochirotacea</taxon>
        <taxon>Aspidochirotida</taxon>
        <taxon>Holothuriidae</taxon>
        <taxon>Holothuria</taxon>
    </lineage>
</organism>
<dbReference type="AlphaFoldDB" id="A0A9Q1H9V0"/>
<keyword evidence="2" id="KW-1185">Reference proteome</keyword>
<dbReference type="OrthoDB" id="166212at2759"/>